<organism evidence="2 3">
    <name type="scientific">Iphiclides podalirius</name>
    <name type="common">scarce swallowtail</name>
    <dbReference type="NCBI Taxonomy" id="110791"/>
    <lineage>
        <taxon>Eukaryota</taxon>
        <taxon>Metazoa</taxon>
        <taxon>Ecdysozoa</taxon>
        <taxon>Arthropoda</taxon>
        <taxon>Hexapoda</taxon>
        <taxon>Insecta</taxon>
        <taxon>Pterygota</taxon>
        <taxon>Neoptera</taxon>
        <taxon>Endopterygota</taxon>
        <taxon>Lepidoptera</taxon>
        <taxon>Glossata</taxon>
        <taxon>Ditrysia</taxon>
        <taxon>Papilionoidea</taxon>
        <taxon>Papilionidae</taxon>
        <taxon>Papilioninae</taxon>
        <taxon>Iphiclides</taxon>
    </lineage>
</organism>
<evidence type="ECO:0000313" key="2">
    <source>
        <dbReference type="EMBL" id="CAH2046746.1"/>
    </source>
</evidence>
<feature type="region of interest" description="Disordered" evidence="1">
    <location>
        <begin position="166"/>
        <end position="186"/>
    </location>
</feature>
<gene>
    <name evidence="2" type="ORF">IPOD504_LOCUS5467</name>
</gene>
<protein>
    <submittedName>
        <fullName evidence="2">Uncharacterized protein</fullName>
    </submittedName>
</protein>
<evidence type="ECO:0000313" key="3">
    <source>
        <dbReference type="Proteomes" id="UP000837857"/>
    </source>
</evidence>
<accession>A0ABN8I5Q8</accession>
<keyword evidence="3" id="KW-1185">Reference proteome</keyword>
<name>A0ABN8I5Q8_9NEOP</name>
<dbReference type="Proteomes" id="UP000837857">
    <property type="component" value="Chromosome 17"/>
</dbReference>
<proteinExistence type="predicted"/>
<dbReference type="EMBL" id="OW152829">
    <property type="protein sequence ID" value="CAH2046746.1"/>
    <property type="molecule type" value="Genomic_DNA"/>
</dbReference>
<sequence length="225" mass="25178">MKSFRDTVILWMRRVKDVRSVGRHSSLLGESARSRLVHGDEDVTSAARYRLWGIGKIHEYCLFKCFTSCRVILLHHYRTNANLTRLRVGSTRTVALSTRFGSKPEPDLVVALSTRVWSDPEPDSVGRCGRCTVAPRTDLQQRGVHAARAHGAVLARARRAEPRARAAAQHRARTCRTDASLSPNPPPPSLHRLYNIFLAQVLSLTTSPLLYLRLQAPSTKPPSLQ</sequence>
<evidence type="ECO:0000256" key="1">
    <source>
        <dbReference type="SAM" id="MobiDB-lite"/>
    </source>
</evidence>
<feature type="non-terminal residue" evidence="2">
    <location>
        <position position="225"/>
    </location>
</feature>
<reference evidence="2" key="1">
    <citation type="submission" date="2022-03" db="EMBL/GenBank/DDBJ databases">
        <authorList>
            <person name="Martin H S."/>
        </authorList>
    </citation>
    <scope>NUCLEOTIDE SEQUENCE</scope>
</reference>